<dbReference type="InterPro" id="IPR051060">
    <property type="entry name" value="Carbamoyltrans_HypF-like"/>
</dbReference>
<dbReference type="InterPro" id="IPR017945">
    <property type="entry name" value="DHBP_synth_RibB-like_a/b_dom"/>
</dbReference>
<dbReference type="AlphaFoldDB" id="A0A098ECA2"/>
<dbReference type="InterPro" id="IPR055128">
    <property type="entry name" value="HypF_C_2"/>
</dbReference>
<feature type="domain" description="YrdC-like" evidence="2">
    <location>
        <begin position="115"/>
        <end position="292"/>
    </location>
</feature>
<dbReference type="SUPFAM" id="SSF55821">
    <property type="entry name" value="YrdC/RibB"/>
    <property type="match status" value="1"/>
</dbReference>
<dbReference type="Gene3D" id="3.30.420.40">
    <property type="match status" value="1"/>
</dbReference>
<dbReference type="GO" id="GO:0016743">
    <property type="term" value="F:carboxyl- or carbamoyltransferase activity"/>
    <property type="evidence" value="ECO:0007669"/>
    <property type="project" value="InterPro"/>
</dbReference>
<dbReference type="InterPro" id="IPR006070">
    <property type="entry name" value="Sua5-like_dom"/>
</dbReference>
<reference evidence="3" key="1">
    <citation type="submission" date="2014-09" db="EMBL/GenBank/DDBJ databases">
        <authorList>
            <person name="Probst J Alexander"/>
        </authorList>
    </citation>
    <scope>NUCLEOTIDE SEQUENCE</scope>
</reference>
<sequence>MLFINTNYVLGHYRFLCDDCLNELRNKKNYRYNYFFITCTNCGPRFTILEKTPYDRVNTSMRDFEMCETCKKEYENPLNRRYHAQTIACRNCGPGLEIYIKNPDGNFEKIYTKEGNEIEETAKLIKKGNIVAIKGIGGFHIACLTSEKTVMTLRKFEKDRESKPFALIVRDIEMAKKFAVINETEENLLKSKARPIIILEKKDKTELNVVSNLDTIGIMLPYTALHFLLYDYIDEPLIMTSSNKPGLPITTDLHQQFANVILNHNRKILNPSDDSVLKVINNIPLFIRRSRGYVPEPVKIFRKDKNKYDNIEMLAFGAEMMNTFCIHKNGFAIPSGYIGDTKNYEIYEYFKENLEKFLNFASLRPEILICDLHPFYNTSTYAEELCKNLNLKLIKVRHHLAHVYSVAGENELENFVGIACDGTGYGSDGKIWGGEIFDCGKEDKRIGSLEEQVMLGGDSAAIEPQKMLLGILCKFLSEREINDVMKKFYSTTEIDLLYKQYANKFNCAETTSCGRILDAASDLLKFCIKRTYDGEPAMKLEANSGNEGYCLKPKIEYNTKEQRYILKTTPLFEFLLENTDKDKGKLAYTVQEYIADGMFEIAKKFKTDKKEIVFSGGCAYNRIMTSFLTKNGVLVNQKVPAGDGGISFGQIYYALMH</sequence>
<evidence type="ECO:0000256" key="1">
    <source>
        <dbReference type="ARBA" id="ARBA00008097"/>
    </source>
</evidence>
<comment type="similarity">
    <text evidence="1">Belongs to the carbamoyltransferase HypF family.</text>
</comment>
<dbReference type="GO" id="GO:0008270">
    <property type="term" value="F:zinc ion binding"/>
    <property type="evidence" value="ECO:0007669"/>
    <property type="project" value="InterPro"/>
</dbReference>
<organism evidence="3">
    <name type="scientific">groundwater metagenome</name>
    <dbReference type="NCBI Taxonomy" id="717931"/>
    <lineage>
        <taxon>unclassified sequences</taxon>
        <taxon>metagenomes</taxon>
        <taxon>ecological metagenomes</taxon>
    </lineage>
</organism>
<accession>A0A098ECA2</accession>
<proteinExistence type="inferred from homology"/>
<dbReference type="Pfam" id="PF17788">
    <property type="entry name" value="HypF_C"/>
    <property type="match status" value="1"/>
</dbReference>
<dbReference type="Pfam" id="PF22521">
    <property type="entry name" value="HypF_C_2"/>
    <property type="match status" value="1"/>
</dbReference>
<dbReference type="GO" id="GO:0003725">
    <property type="term" value="F:double-stranded RNA binding"/>
    <property type="evidence" value="ECO:0007669"/>
    <property type="project" value="InterPro"/>
</dbReference>
<dbReference type="PROSITE" id="PS51163">
    <property type="entry name" value="YRDC"/>
    <property type="match status" value="1"/>
</dbReference>
<evidence type="ECO:0000313" key="3">
    <source>
        <dbReference type="EMBL" id="CEG13144.1"/>
    </source>
</evidence>
<name>A0A098ECA2_9ZZZZ</name>
<protein>
    <submittedName>
        <fullName evidence="3">Putative carbamoyltransferase HypF</fullName>
        <ecNumber evidence="3">2.1.3.-</ecNumber>
    </submittedName>
</protein>
<dbReference type="PANTHER" id="PTHR42959">
    <property type="entry name" value="CARBAMOYLTRANSFERASE"/>
    <property type="match status" value="1"/>
</dbReference>
<keyword evidence="3" id="KW-0808">Transferase</keyword>
<dbReference type="EC" id="2.1.3.-" evidence="3"/>
<dbReference type="Gene3D" id="3.90.870.30">
    <property type="match status" value="1"/>
</dbReference>
<dbReference type="Gene3D" id="3.30.420.360">
    <property type="match status" value="1"/>
</dbReference>
<dbReference type="NCBIfam" id="TIGR00143">
    <property type="entry name" value="hypF"/>
    <property type="match status" value="1"/>
</dbReference>
<dbReference type="Pfam" id="PF07503">
    <property type="entry name" value="zf-HYPF"/>
    <property type="match status" value="2"/>
</dbReference>
<dbReference type="InterPro" id="IPR011125">
    <property type="entry name" value="Znf_HypF"/>
</dbReference>
<dbReference type="GO" id="GO:0051604">
    <property type="term" value="P:protein maturation"/>
    <property type="evidence" value="ECO:0007669"/>
    <property type="project" value="TreeGrafter"/>
</dbReference>
<dbReference type="Gene3D" id="3.30.110.120">
    <property type="match status" value="1"/>
</dbReference>
<dbReference type="InterPro" id="IPR004421">
    <property type="entry name" value="Carbamoyltransferase_HypF"/>
</dbReference>
<evidence type="ECO:0000259" key="2">
    <source>
        <dbReference type="PROSITE" id="PS51163"/>
    </source>
</evidence>
<dbReference type="InterPro" id="IPR041440">
    <property type="entry name" value="HypF_C"/>
</dbReference>
<dbReference type="PANTHER" id="PTHR42959:SF1">
    <property type="entry name" value="CARBAMOYLTRANSFERASE HYPF"/>
    <property type="match status" value="1"/>
</dbReference>
<dbReference type="Pfam" id="PF01300">
    <property type="entry name" value="Sua5_yciO_yrdC"/>
    <property type="match status" value="1"/>
</dbReference>
<dbReference type="EMBL" id="CCXY01000259">
    <property type="protein sequence ID" value="CEG13144.1"/>
    <property type="molecule type" value="Genomic_DNA"/>
</dbReference>
<gene>
    <name evidence="3" type="primary">hypF</name>
    <name evidence="3" type="ORF">MSIBF_A3310009</name>
</gene>